<keyword evidence="2" id="KW-1185">Reference proteome</keyword>
<evidence type="ECO:0000313" key="2">
    <source>
        <dbReference type="Proteomes" id="UP001203665"/>
    </source>
</evidence>
<reference evidence="1" key="1">
    <citation type="submission" date="2022-06" db="EMBL/GenBank/DDBJ databases">
        <title>Alkalicoccobacillus porphyridii sp. nov., isolated from a marine red alga, Porphyridium purpureum and reclassification of Shouchella plakortidis and Shouchella gibsonii as Alkalicoccobacillus plakortidis comb. nov. and Alkalicoccobacillus gibsonii comb. nov.</title>
        <authorList>
            <person name="Kim K.H."/>
            <person name="Lee J.K."/>
            <person name="Han D.M."/>
            <person name="Baek J.H."/>
            <person name="Jeon C.O."/>
        </authorList>
    </citation>
    <scope>NUCLEOTIDE SEQUENCE</scope>
    <source>
        <strain evidence="1">DSM 19153</strain>
    </source>
</reference>
<proteinExistence type="predicted"/>
<accession>A0ABT0XKP8</accession>
<name>A0ABT0XKP8_9BACI</name>
<gene>
    <name evidence="1" type="ORF">NDM98_13980</name>
</gene>
<dbReference type="Proteomes" id="UP001203665">
    <property type="component" value="Unassembled WGS sequence"/>
</dbReference>
<organism evidence="1 2">
    <name type="scientific">Alkalicoccobacillus plakortidis</name>
    <dbReference type="NCBI Taxonomy" id="444060"/>
    <lineage>
        <taxon>Bacteria</taxon>
        <taxon>Bacillati</taxon>
        <taxon>Bacillota</taxon>
        <taxon>Bacilli</taxon>
        <taxon>Bacillales</taxon>
        <taxon>Bacillaceae</taxon>
        <taxon>Alkalicoccobacillus</taxon>
    </lineage>
</organism>
<evidence type="ECO:0000313" key="1">
    <source>
        <dbReference type="EMBL" id="MCM2676478.1"/>
    </source>
</evidence>
<sequence>MFFRKKGKLRMEENERLLNHIEVTKERYDNQRQLIEHSVDPSEDVISRMKLTEAKYSFLIREARIRRARKNSL</sequence>
<dbReference type="InterPro" id="IPR019644">
    <property type="entry name" value="DUF2508"/>
</dbReference>
<dbReference type="EMBL" id="JAMQJY010000001">
    <property type="protein sequence ID" value="MCM2676478.1"/>
    <property type="molecule type" value="Genomic_DNA"/>
</dbReference>
<protein>
    <submittedName>
        <fullName evidence="1">YaaL family protein</fullName>
    </submittedName>
</protein>
<comment type="caution">
    <text evidence="1">The sequence shown here is derived from an EMBL/GenBank/DDBJ whole genome shotgun (WGS) entry which is preliminary data.</text>
</comment>
<dbReference type="Pfam" id="PF10704">
    <property type="entry name" value="DUF2508"/>
    <property type="match status" value="1"/>
</dbReference>